<proteinExistence type="inferred from homology"/>
<dbReference type="InterPro" id="IPR038979">
    <property type="entry name" value="Pest_crys"/>
</dbReference>
<sequence length="965" mass="111458">MNVLSNSMVPYNVLRNIKMPTISGTRWDKEMFSSALDNTSVLLNLIEKGINEGDDLLGLFSFIGLTALEAIPIVGGALSKLISIIFFSSKPSISYQKIWEELVKAINQIVDKKIEEALVSELIQELSGFANVLEEYRDAYDLYNGKRVFEIPDNLTPEEYLVTVFTAANLQFLQRIPRFQNPKFDVVFLPFFVHVAEMHILLIRDAAIHGLEWGMDEKMNQKFKKDLKNCIEEYTTYLLKIYKKGLKEASERELKDKDFPTTRDKKHYINTVRWNVINQYKRGMTLTVFDFAYRWKYYQEDYRNNITLNPIRTIYSDIAGSVYPYEKTTNEIDITIKDQNVKYRGLLKKLQVYHAERIDSIQSTYLRNHEIINSNKIGGTGGRISSLDLEDHINNPLIQVNMWSELVPISLGFKFYNEKEEKIGGGSWWPNPHKFGAYHFVGNKVSSIIGFGKNETGGFNSLDAMAVGFKLDDYDSKNRLFGINKNGEPVTKVIDAGNFYKDNFKSNIHKADEPIFGDGILQFTNYLSHQNQDSSVMYQIHVEIEGTYQLHAIIGAKKQREKLSIKVILNDEQQKNLITDYFDSSNTWTGMSLNNEWVYKRVLIGNFQLKRGINNINIHNSILQDSANIKTWNLGSIELTMDTNSIKDPDVTTLYDKDNYAGTKRFIFEDTRRLIDFNDRTSSIKVGSYVPGLRFYEHYDYGGGFIDLGSGEKLSLKNHRLNKKLSSAKFANLVLYKEDDYKGEKTLIFHDIPYLTDFNDKTSSLVVSSNVSGIVRLFEHSFYNGEYIDVSGGQKISLKGHNLNRRISSIKFLKEHEVFNGLYEIVTAINNKSVVDWSKDKNSNVHLWERRNQDNQKWYFKYDSEKQAFQIISKADEYEVLAWNDFKNSMNVFATYNSKKDEHYWILDYLGEGNYLIRNKKKQNLVLDVDGHKTANGTNIKVNEQHALDNPSIEAQKFKINLVDN</sequence>
<evidence type="ECO:0000256" key="3">
    <source>
        <dbReference type="ARBA" id="ARBA00022969"/>
    </source>
</evidence>
<gene>
    <name evidence="7" type="ORF">KNN_06946</name>
</gene>
<dbReference type="SMART" id="SM00458">
    <property type="entry name" value="RICIN"/>
    <property type="match status" value="1"/>
</dbReference>
<protein>
    <recommendedName>
        <fullName evidence="5">Crystaline entomocidal protoxin</fullName>
    </recommendedName>
</protein>
<dbReference type="InterPro" id="IPR036716">
    <property type="entry name" value="Pest_crys_N_sf"/>
</dbReference>
<dbReference type="SUPFAM" id="SSF56849">
    <property type="entry name" value="delta-Endotoxin (insectocide), N-terminal domain"/>
    <property type="match status" value="1"/>
</dbReference>
<accession>A0A9W4AFM0</accession>
<keyword evidence="7" id="KW-0614">Plasmid</keyword>
<dbReference type="Pfam" id="PF03945">
    <property type="entry name" value="Endotoxin_N"/>
    <property type="match status" value="1"/>
</dbReference>
<feature type="domain" description="Ricin B lectin" evidence="6">
    <location>
        <begin position="823"/>
        <end position="961"/>
    </location>
</feature>
<dbReference type="InterPro" id="IPR035992">
    <property type="entry name" value="Ricin_B-like_lectins"/>
</dbReference>
<keyword evidence="4" id="KW-0843">Virulence</keyword>
<dbReference type="SUPFAM" id="SSF49695">
    <property type="entry name" value="gamma-Crystallin-like"/>
    <property type="match status" value="1"/>
</dbReference>
<dbReference type="GO" id="GO:0001907">
    <property type="term" value="P:symbiont-mediated killing of host cell"/>
    <property type="evidence" value="ECO:0007669"/>
    <property type="project" value="InterPro"/>
</dbReference>
<evidence type="ECO:0000313" key="7">
    <source>
        <dbReference type="EMBL" id="BAR87679.1"/>
    </source>
</evidence>
<dbReference type="PANTHER" id="PTHR37003:SF2">
    <property type="entry name" value="PESTICIDAL CRYSTAL PROTEIN N-TERMINAL DOMAIN-CONTAINING PROTEIN"/>
    <property type="match status" value="1"/>
</dbReference>
<evidence type="ECO:0000256" key="4">
    <source>
        <dbReference type="ARBA" id="ARBA00023026"/>
    </source>
</evidence>
<reference evidence="7 8" key="1">
    <citation type="submission" date="2015-05" db="EMBL/GenBank/DDBJ databases">
        <title>Whole genome sequence of Bacillus thuringiensis serovar tolworthi Pasteur Institute Standard strain.</title>
        <authorList>
            <person name="Kanda K."/>
            <person name="Nakashima K."/>
            <person name="Nagano Y."/>
        </authorList>
    </citation>
    <scope>NUCLEOTIDE SEQUENCE [LARGE SCALE GENOMIC DNA]</scope>
    <source>
        <strain evidence="7 8">Pasteur Institute Standard strain</strain>
        <plasmid evidence="8">pKK3 DNA</plasmid>
    </source>
</reference>
<keyword evidence="2" id="KW-0800">Toxin</keyword>
<dbReference type="GO" id="GO:0090729">
    <property type="term" value="F:toxin activity"/>
    <property type="evidence" value="ECO:0007669"/>
    <property type="project" value="UniProtKB-KW"/>
</dbReference>
<evidence type="ECO:0000256" key="5">
    <source>
        <dbReference type="ARBA" id="ARBA00029653"/>
    </source>
</evidence>
<evidence type="ECO:0000256" key="2">
    <source>
        <dbReference type="ARBA" id="ARBA00022656"/>
    </source>
</evidence>
<dbReference type="GO" id="GO:0030435">
    <property type="term" value="P:sporulation resulting in formation of a cellular spore"/>
    <property type="evidence" value="ECO:0007669"/>
    <property type="project" value="UniProtKB-KW"/>
</dbReference>
<dbReference type="InterPro" id="IPR011024">
    <property type="entry name" value="G_crystallin-like"/>
</dbReference>
<keyword evidence="3" id="KW-0749">Sporulation</keyword>
<dbReference type="Gene3D" id="1.20.190.10">
    <property type="entry name" value="Pesticidal crystal protein, N-terminal domain"/>
    <property type="match status" value="1"/>
</dbReference>
<dbReference type="Gene3D" id="2.60.120.260">
    <property type="entry name" value="Galactose-binding domain-like"/>
    <property type="match status" value="1"/>
</dbReference>
<comment type="similarity">
    <text evidence="1">Belongs to the delta endotoxin family.</text>
</comment>
<geneLocation type="plasmid" evidence="8">
    <name>pKK3 DNA</name>
</geneLocation>
<name>A0A9W4AFM0_BACTO</name>
<dbReference type="Gene3D" id="2.60.20.10">
    <property type="entry name" value="Crystallins"/>
    <property type="match status" value="2"/>
</dbReference>
<evidence type="ECO:0000313" key="8">
    <source>
        <dbReference type="Proteomes" id="UP000055316"/>
    </source>
</evidence>
<dbReference type="SUPFAM" id="SSF50370">
    <property type="entry name" value="Ricin B-like lectins"/>
    <property type="match status" value="1"/>
</dbReference>
<evidence type="ECO:0000259" key="6">
    <source>
        <dbReference type="SMART" id="SM00458"/>
    </source>
</evidence>
<dbReference type="AlphaFoldDB" id="A0A9W4AFM0"/>
<dbReference type="CDD" id="cd23445">
    <property type="entry name" value="beta-trefoil_Ricin_HA17-like"/>
    <property type="match status" value="1"/>
</dbReference>
<organism evidence="7 8">
    <name type="scientific">Bacillus thuringiensis subsp. tolworthi</name>
    <dbReference type="NCBI Taxonomy" id="1442"/>
    <lineage>
        <taxon>Bacteria</taxon>
        <taxon>Bacillati</taxon>
        <taxon>Bacillota</taxon>
        <taxon>Bacilli</taxon>
        <taxon>Bacillales</taxon>
        <taxon>Bacillaceae</taxon>
        <taxon>Bacillus</taxon>
        <taxon>Bacillus cereus group</taxon>
    </lineage>
</organism>
<dbReference type="InterPro" id="IPR005639">
    <property type="entry name" value="Pest_crys_dom_I"/>
</dbReference>
<dbReference type="Gene3D" id="2.80.10.50">
    <property type="match status" value="1"/>
</dbReference>
<dbReference type="InterPro" id="IPR000772">
    <property type="entry name" value="Ricin_B_lectin"/>
</dbReference>
<dbReference type="PANTHER" id="PTHR37003">
    <property type="entry name" value="ENDOTOXIN_N DOMAIN-CONTAINING PROTEIN-RELATED"/>
    <property type="match status" value="1"/>
</dbReference>
<dbReference type="EMBL" id="AP014867">
    <property type="protein sequence ID" value="BAR87679.1"/>
    <property type="molecule type" value="Genomic_DNA"/>
</dbReference>
<evidence type="ECO:0000256" key="1">
    <source>
        <dbReference type="ARBA" id="ARBA00007819"/>
    </source>
</evidence>
<dbReference type="Proteomes" id="UP000055316">
    <property type="component" value="Plasmid pKK3"/>
</dbReference>